<evidence type="ECO:0000313" key="1">
    <source>
        <dbReference type="EMBL" id="KAG2622198.1"/>
    </source>
</evidence>
<sequence>MRYLGAPAQADPSGAARAPASPLVPLPCPCRAGDAPPVPLGRANVLQVPASSQALPAAGIPGHLWHRLFYLQTHFSNQSIQKFKPTYLAVISAVHSQTAEYASSINLKVPQVA</sequence>
<gene>
    <name evidence="1" type="ORF">PVAP13_3NG277364</name>
</gene>
<dbReference type="Proteomes" id="UP000823388">
    <property type="component" value="Chromosome 3N"/>
</dbReference>
<name>A0A8T0UJF1_PANVG</name>
<dbReference type="AlphaFoldDB" id="A0A8T0UJF1"/>
<organism evidence="1 2">
    <name type="scientific">Panicum virgatum</name>
    <name type="common">Blackwell switchgrass</name>
    <dbReference type="NCBI Taxonomy" id="38727"/>
    <lineage>
        <taxon>Eukaryota</taxon>
        <taxon>Viridiplantae</taxon>
        <taxon>Streptophyta</taxon>
        <taxon>Embryophyta</taxon>
        <taxon>Tracheophyta</taxon>
        <taxon>Spermatophyta</taxon>
        <taxon>Magnoliopsida</taxon>
        <taxon>Liliopsida</taxon>
        <taxon>Poales</taxon>
        <taxon>Poaceae</taxon>
        <taxon>PACMAD clade</taxon>
        <taxon>Panicoideae</taxon>
        <taxon>Panicodae</taxon>
        <taxon>Paniceae</taxon>
        <taxon>Panicinae</taxon>
        <taxon>Panicum</taxon>
        <taxon>Panicum sect. Hiantes</taxon>
    </lineage>
</organism>
<evidence type="ECO:0000313" key="2">
    <source>
        <dbReference type="Proteomes" id="UP000823388"/>
    </source>
</evidence>
<comment type="caution">
    <text evidence="1">The sequence shown here is derived from an EMBL/GenBank/DDBJ whole genome shotgun (WGS) entry which is preliminary data.</text>
</comment>
<dbReference type="EMBL" id="CM029042">
    <property type="protein sequence ID" value="KAG2622198.1"/>
    <property type="molecule type" value="Genomic_DNA"/>
</dbReference>
<protein>
    <submittedName>
        <fullName evidence="1">Uncharacterized protein</fullName>
    </submittedName>
</protein>
<reference evidence="1" key="1">
    <citation type="submission" date="2020-05" db="EMBL/GenBank/DDBJ databases">
        <title>WGS assembly of Panicum virgatum.</title>
        <authorList>
            <person name="Lovell J.T."/>
            <person name="Jenkins J."/>
            <person name="Shu S."/>
            <person name="Juenger T.E."/>
            <person name="Schmutz J."/>
        </authorList>
    </citation>
    <scope>NUCLEOTIDE SEQUENCE</scope>
    <source>
        <strain evidence="1">AP13</strain>
    </source>
</reference>
<keyword evidence="2" id="KW-1185">Reference proteome</keyword>
<proteinExistence type="predicted"/>
<accession>A0A8T0UJF1</accession>